<dbReference type="Gene3D" id="1.10.357.10">
    <property type="entry name" value="Tetracycline Repressor, domain 2"/>
    <property type="match status" value="1"/>
</dbReference>
<gene>
    <name evidence="6" type="ORF">JJJ17_06640</name>
</gene>
<dbReference type="InterPro" id="IPR036271">
    <property type="entry name" value="Tet_transcr_reg_TetR-rel_C_sf"/>
</dbReference>
<dbReference type="Proteomes" id="UP000640485">
    <property type="component" value="Unassembled WGS sequence"/>
</dbReference>
<feature type="DNA-binding region" description="H-T-H motif" evidence="4">
    <location>
        <begin position="34"/>
        <end position="53"/>
    </location>
</feature>
<organism evidence="6 7">
    <name type="scientific">Paracoccus caeni</name>
    <dbReference type="NCBI Taxonomy" id="657651"/>
    <lineage>
        <taxon>Bacteria</taxon>
        <taxon>Pseudomonadati</taxon>
        <taxon>Pseudomonadota</taxon>
        <taxon>Alphaproteobacteria</taxon>
        <taxon>Rhodobacterales</taxon>
        <taxon>Paracoccaceae</taxon>
        <taxon>Paracoccus</taxon>
    </lineage>
</organism>
<dbReference type="InterPro" id="IPR001647">
    <property type="entry name" value="HTH_TetR"/>
</dbReference>
<dbReference type="RefSeq" id="WP_200684655.1">
    <property type="nucleotide sequence ID" value="NZ_JAEPRQ010000001.1"/>
</dbReference>
<dbReference type="SUPFAM" id="SSF48498">
    <property type="entry name" value="Tetracyclin repressor-like, C-terminal domain"/>
    <property type="match status" value="1"/>
</dbReference>
<keyword evidence="1" id="KW-0805">Transcription regulation</keyword>
<proteinExistence type="predicted"/>
<keyword evidence="7" id="KW-1185">Reference proteome</keyword>
<feature type="domain" description="HTH tetR-type" evidence="5">
    <location>
        <begin position="11"/>
        <end position="71"/>
    </location>
</feature>
<reference evidence="6" key="1">
    <citation type="submission" date="2021-01" db="EMBL/GenBank/DDBJ databases">
        <title>Paracoccus amoyensis sp. nov., isolated from the surface seawater along the coast of Xiamen Island, China.</title>
        <authorList>
            <person name="Lyu L."/>
        </authorList>
    </citation>
    <scope>NUCLEOTIDE SEQUENCE</scope>
    <source>
        <strain evidence="6">MJ17</strain>
    </source>
</reference>
<dbReference type="PANTHER" id="PTHR30055:SF234">
    <property type="entry name" value="HTH-TYPE TRANSCRIPTIONAL REGULATOR BETI"/>
    <property type="match status" value="1"/>
</dbReference>
<evidence type="ECO:0000313" key="6">
    <source>
        <dbReference type="EMBL" id="MBK4215597.1"/>
    </source>
</evidence>
<dbReference type="PRINTS" id="PR00455">
    <property type="entry name" value="HTHTETR"/>
</dbReference>
<dbReference type="GO" id="GO:0000976">
    <property type="term" value="F:transcription cis-regulatory region binding"/>
    <property type="evidence" value="ECO:0007669"/>
    <property type="project" value="TreeGrafter"/>
</dbReference>
<keyword evidence="3" id="KW-0804">Transcription</keyword>
<dbReference type="PROSITE" id="PS50977">
    <property type="entry name" value="HTH_TETR_2"/>
    <property type="match status" value="1"/>
</dbReference>
<evidence type="ECO:0000313" key="7">
    <source>
        <dbReference type="Proteomes" id="UP000640485"/>
    </source>
</evidence>
<dbReference type="PROSITE" id="PS01081">
    <property type="entry name" value="HTH_TETR_1"/>
    <property type="match status" value="1"/>
</dbReference>
<dbReference type="Pfam" id="PF00440">
    <property type="entry name" value="TetR_N"/>
    <property type="match status" value="1"/>
</dbReference>
<evidence type="ECO:0000256" key="2">
    <source>
        <dbReference type="ARBA" id="ARBA00023125"/>
    </source>
</evidence>
<evidence type="ECO:0000256" key="1">
    <source>
        <dbReference type="ARBA" id="ARBA00023015"/>
    </source>
</evidence>
<name>A0A934VY38_9RHOB</name>
<dbReference type="GO" id="GO:0003700">
    <property type="term" value="F:DNA-binding transcription factor activity"/>
    <property type="evidence" value="ECO:0007669"/>
    <property type="project" value="TreeGrafter"/>
</dbReference>
<dbReference type="InterPro" id="IPR023772">
    <property type="entry name" value="DNA-bd_HTH_TetR-type_CS"/>
</dbReference>
<dbReference type="AlphaFoldDB" id="A0A934VY38"/>
<dbReference type="EMBL" id="JAEPRQ010000001">
    <property type="protein sequence ID" value="MBK4215597.1"/>
    <property type="molecule type" value="Genomic_DNA"/>
</dbReference>
<keyword evidence="2 4" id="KW-0238">DNA-binding</keyword>
<protein>
    <submittedName>
        <fullName evidence="6">TetR/AcrR family transcriptional regulator</fullName>
    </submittedName>
</protein>
<dbReference type="PANTHER" id="PTHR30055">
    <property type="entry name" value="HTH-TYPE TRANSCRIPTIONAL REGULATOR RUTR"/>
    <property type="match status" value="1"/>
</dbReference>
<dbReference type="SUPFAM" id="SSF46689">
    <property type="entry name" value="Homeodomain-like"/>
    <property type="match status" value="1"/>
</dbReference>
<sequence length="198" mass="22200">MAGKIDPERRDDRKQEILTAARRCFLRNGMRGTSIALICKEAKISPGHLYYYFRSKDEIIEQMGEGYLADLHSHIAKAPQGTDLATTLLSELWAKKDWDDLTDSRFLFELLAEAGRNEAVQKILVKDTESIRFLIIQILREAQADGRADAALDVENASLVLVAVLNIATMLPLMAPGSDFDRMRGIITDMVRGYVKNG</sequence>
<evidence type="ECO:0000256" key="3">
    <source>
        <dbReference type="ARBA" id="ARBA00023163"/>
    </source>
</evidence>
<accession>A0A934VY38</accession>
<dbReference type="InterPro" id="IPR050109">
    <property type="entry name" value="HTH-type_TetR-like_transc_reg"/>
</dbReference>
<evidence type="ECO:0000256" key="4">
    <source>
        <dbReference type="PROSITE-ProRule" id="PRU00335"/>
    </source>
</evidence>
<evidence type="ECO:0000259" key="5">
    <source>
        <dbReference type="PROSITE" id="PS50977"/>
    </source>
</evidence>
<dbReference type="InterPro" id="IPR009057">
    <property type="entry name" value="Homeodomain-like_sf"/>
</dbReference>
<comment type="caution">
    <text evidence="6">The sequence shown here is derived from an EMBL/GenBank/DDBJ whole genome shotgun (WGS) entry which is preliminary data.</text>
</comment>